<dbReference type="RefSeq" id="WP_162817926.1">
    <property type="nucleotide sequence ID" value="NZ_CP139960.1"/>
</dbReference>
<accession>A0ABZ0W2K4</accession>
<dbReference type="EMBL" id="CP139960">
    <property type="protein sequence ID" value="WQD37462.1"/>
    <property type="molecule type" value="Genomic_DNA"/>
</dbReference>
<proteinExistence type="predicted"/>
<organism evidence="1 2">
    <name type="scientific">Niabella yanshanensis</name>
    <dbReference type="NCBI Taxonomy" id="577386"/>
    <lineage>
        <taxon>Bacteria</taxon>
        <taxon>Pseudomonadati</taxon>
        <taxon>Bacteroidota</taxon>
        <taxon>Chitinophagia</taxon>
        <taxon>Chitinophagales</taxon>
        <taxon>Chitinophagaceae</taxon>
        <taxon>Niabella</taxon>
    </lineage>
</organism>
<dbReference type="SUPFAM" id="SSF54001">
    <property type="entry name" value="Cysteine proteinases"/>
    <property type="match status" value="1"/>
</dbReference>
<dbReference type="InterPro" id="IPR038765">
    <property type="entry name" value="Papain-like_cys_pep_sf"/>
</dbReference>
<sequence length="221" mass="25375">MKGAQKEKSRSNKGRIHFTFRGIRLGGCLFLFGILACNTGKKPNLDNAVENIQALTKSGDVIVRNGNDEVSEAARNFNRKDKTYSHCGLIQVEQDTVFVYHALGGSYNPSQKLLRQTLRDFCGDEAIDKIAVFRYPLNDKESRILSSWMLEHYDKRLPFDLFFNFQTDDQMYCSEFVFKGLNAAKNDSLRKLLPKDKEVMYVAIDDLYLNEWASKICVIDF</sequence>
<dbReference type="InterPro" id="IPR024453">
    <property type="entry name" value="Peptidase_C92"/>
</dbReference>
<evidence type="ECO:0000313" key="2">
    <source>
        <dbReference type="Proteomes" id="UP001325680"/>
    </source>
</evidence>
<protein>
    <submittedName>
        <fullName evidence="1">YiiX/YebB-like N1pC/P60 family cysteine hydrolase</fullName>
    </submittedName>
</protein>
<name>A0ABZ0W2K4_9BACT</name>
<dbReference type="Pfam" id="PF05708">
    <property type="entry name" value="Peptidase_C92"/>
    <property type="match status" value="1"/>
</dbReference>
<keyword evidence="2" id="KW-1185">Reference proteome</keyword>
<evidence type="ECO:0000313" key="1">
    <source>
        <dbReference type="EMBL" id="WQD37462.1"/>
    </source>
</evidence>
<gene>
    <name evidence="1" type="ORF">U0035_17470</name>
</gene>
<dbReference type="Gene3D" id="3.90.1720.10">
    <property type="entry name" value="endopeptidase domain like (from Nostoc punctiforme)"/>
    <property type="match status" value="1"/>
</dbReference>
<dbReference type="Proteomes" id="UP001325680">
    <property type="component" value="Chromosome"/>
</dbReference>
<reference evidence="1 2" key="1">
    <citation type="submission" date="2023-12" db="EMBL/GenBank/DDBJ databases">
        <title>Genome sequencing and assembly of bacterial species from a model synthetic community.</title>
        <authorList>
            <person name="Hogle S.L."/>
        </authorList>
    </citation>
    <scope>NUCLEOTIDE SEQUENCE [LARGE SCALE GENOMIC DNA]</scope>
    <source>
        <strain evidence="1 2">HAMBI_3031</strain>
    </source>
</reference>